<keyword evidence="4" id="KW-0808">Transferase</keyword>
<dbReference type="InterPro" id="IPR036890">
    <property type="entry name" value="HATPase_C_sf"/>
</dbReference>
<evidence type="ECO:0000256" key="1">
    <source>
        <dbReference type="ARBA" id="ARBA00000085"/>
    </source>
</evidence>
<gene>
    <name evidence="11" type="ORF">GCM10023153_05680</name>
</gene>
<feature type="transmembrane region" description="Helical" evidence="9">
    <location>
        <begin position="108"/>
        <end position="129"/>
    </location>
</feature>
<dbReference type="Pfam" id="PF07730">
    <property type="entry name" value="HisKA_3"/>
    <property type="match status" value="1"/>
</dbReference>
<dbReference type="EMBL" id="BAABFX010000010">
    <property type="protein sequence ID" value="GAA4389442.1"/>
    <property type="molecule type" value="Genomic_DNA"/>
</dbReference>
<dbReference type="CDD" id="cd16917">
    <property type="entry name" value="HATPase_UhpB-NarQ-NarX-like"/>
    <property type="match status" value="1"/>
</dbReference>
<dbReference type="PANTHER" id="PTHR24421">
    <property type="entry name" value="NITRATE/NITRITE SENSOR PROTEIN NARX-RELATED"/>
    <property type="match status" value="1"/>
</dbReference>
<dbReference type="SUPFAM" id="SSF55874">
    <property type="entry name" value="ATPase domain of HSP90 chaperone/DNA topoisomerase II/histidine kinase"/>
    <property type="match status" value="1"/>
</dbReference>
<organism evidence="11 12">
    <name type="scientific">Ornithinibacter aureus</name>
    <dbReference type="NCBI Taxonomy" id="622664"/>
    <lineage>
        <taxon>Bacteria</taxon>
        <taxon>Bacillati</taxon>
        <taxon>Actinomycetota</taxon>
        <taxon>Actinomycetes</taxon>
        <taxon>Micrococcales</taxon>
        <taxon>Intrasporangiaceae</taxon>
        <taxon>Ornithinibacter</taxon>
    </lineage>
</organism>
<dbReference type="InterPro" id="IPR050482">
    <property type="entry name" value="Sensor_HK_TwoCompSys"/>
</dbReference>
<accession>A0ABP8JE88</accession>
<keyword evidence="5" id="KW-0547">Nucleotide-binding</keyword>
<keyword evidence="12" id="KW-1185">Reference proteome</keyword>
<keyword evidence="3" id="KW-0597">Phosphoprotein</keyword>
<keyword evidence="9" id="KW-0472">Membrane</keyword>
<evidence type="ECO:0000256" key="8">
    <source>
        <dbReference type="ARBA" id="ARBA00023012"/>
    </source>
</evidence>
<feature type="transmembrane region" description="Helical" evidence="9">
    <location>
        <begin position="47"/>
        <end position="66"/>
    </location>
</feature>
<evidence type="ECO:0000259" key="10">
    <source>
        <dbReference type="Pfam" id="PF07730"/>
    </source>
</evidence>
<evidence type="ECO:0000256" key="5">
    <source>
        <dbReference type="ARBA" id="ARBA00022741"/>
    </source>
</evidence>
<keyword evidence="9" id="KW-0812">Transmembrane</keyword>
<feature type="transmembrane region" description="Helical" evidence="9">
    <location>
        <begin position="135"/>
        <end position="160"/>
    </location>
</feature>
<reference evidence="12" key="1">
    <citation type="journal article" date="2019" name="Int. J. Syst. Evol. Microbiol.">
        <title>The Global Catalogue of Microorganisms (GCM) 10K type strain sequencing project: providing services to taxonomists for standard genome sequencing and annotation.</title>
        <authorList>
            <consortium name="The Broad Institute Genomics Platform"/>
            <consortium name="The Broad Institute Genome Sequencing Center for Infectious Disease"/>
            <person name="Wu L."/>
            <person name="Ma J."/>
        </authorList>
    </citation>
    <scope>NUCLEOTIDE SEQUENCE [LARGE SCALE GENOMIC DNA]</scope>
    <source>
        <strain evidence="12">JCM 17738</strain>
    </source>
</reference>
<evidence type="ECO:0000256" key="6">
    <source>
        <dbReference type="ARBA" id="ARBA00022777"/>
    </source>
</evidence>
<comment type="catalytic activity">
    <reaction evidence="1">
        <text>ATP + protein L-histidine = ADP + protein N-phospho-L-histidine.</text>
        <dbReference type="EC" id="2.7.13.3"/>
    </reaction>
</comment>
<keyword evidence="6 11" id="KW-0418">Kinase</keyword>
<dbReference type="PANTHER" id="PTHR24421:SF10">
    <property type="entry name" value="NITRATE_NITRITE SENSOR PROTEIN NARQ"/>
    <property type="match status" value="1"/>
</dbReference>
<evidence type="ECO:0000256" key="2">
    <source>
        <dbReference type="ARBA" id="ARBA00012438"/>
    </source>
</evidence>
<proteinExistence type="predicted"/>
<evidence type="ECO:0000256" key="3">
    <source>
        <dbReference type="ARBA" id="ARBA00022553"/>
    </source>
</evidence>
<evidence type="ECO:0000256" key="9">
    <source>
        <dbReference type="SAM" id="Phobius"/>
    </source>
</evidence>
<dbReference type="EC" id="2.7.13.3" evidence="2"/>
<keyword evidence="7" id="KW-0067">ATP-binding</keyword>
<evidence type="ECO:0000313" key="12">
    <source>
        <dbReference type="Proteomes" id="UP001500390"/>
    </source>
</evidence>
<dbReference type="Gene3D" id="1.20.5.1930">
    <property type="match status" value="1"/>
</dbReference>
<sequence length="393" mass="41948">MTPPPPLRWWEYAWRLGLAALVSLVAFLVTVGPLAEADYEPSGAEAFWILLADPVLGLAAFVLVLQRRRWPFVVAALTAAFSAVSLLALGPATLALASLATRRRPRELAPVVALTIAATVSMETLYPSIERESWWVGVLSGVLGGAVVIAVVVAIGYAVGADREGRHTLRERAETNEREQQARVAAARAEERTRIAREMHDVLAHRISLVSMHAGALTYRDDLPREQQIAVARTIEDNAQLAMSDLRTVLGVLRSDDAADGMPEPPQPGTEDLPALVAEAEVAGMRVLLDNQLTQAPPPTTGRTLYRIVQECLTNARKHAPACSVTVSIEGGPGEGVDVVVSNPLPVGAATPERLRGLGLLGLDERVALLGGSLDHGETGGRFVVRASLPWAA</sequence>
<evidence type="ECO:0000256" key="7">
    <source>
        <dbReference type="ARBA" id="ARBA00022840"/>
    </source>
</evidence>
<feature type="transmembrane region" description="Helical" evidence="9">
    <location>
        <begin position="12"/>
        <end position="35"/>
    </location>
</feature>
<dbReference type="InterPro" id="IPR011712">
    <property type="entry name" value="Sig_transdc_His_kin_sub3_dim/P"/>
</dbReference>
<comment type="caution">
    <text evidence="11">The sequence shown here is derived from an EMBL/GenBank/DDBJ whole genome shotgun (WGS) entry which is preliminary data.</text>
</comment>
<dbReference type="Proteomes" id="UP001500390">
    <property type="component" value="Unassembled WGS sequence"/>
</dbReference>
<evidence type="ECO:0000313" key="11">
    <source>
        <dbReference type="EMBL" id="GAA4389442.1"/>
    </source>
</evidence>
<dbReference type="Gene3D" id="3.30.565.10">
    <property type="entry name" value="Histidine kinase-like ATPase, C-terminal domain"/>
    <property type="match status" value="1"/>
</dbReference>
<dbReference type="GO" id="GO:0016301">
    <property type="term" value="F:kinase activity"/>
    <property type="evidence" value="ECO:0007669"/>
    <property type="project" value="UniProtKB-KW"/>
</dbReference>
<name>A0ABP8JE88_9MICO</name>
<feature type="domain" description="Signal transduction histidine kinase subgroup 3 dimerisation and phosphoacceptor" evidence="10">
    <location>
        <begin position="191"/>
        <end position="257"/>
    </location>
</feature>
<protein>
    <recommendedName>
        <fullName evidence="2">histidine kinase</fullName>
        <ecNumber evidence="2">2.7.13.3</ecNumber>
    </recommendedName>
</protein>
<evidence type="ECO:0000256" key="4">
    <source>
        <dbReference type="ARBA" id="ARBA00022679"/>
    </source>
</evidence>
<keyword evidence="8" id="KW-0902">Two-component regulatory system</keyword>
<feature type="transmembrane region" description="Helical" evidence="9">
    <location>
        <begin position="72"/>
        <end position="96"/>
    </location>
</feature>
<keyword evidence="9" id="KW-1133">Transmembrane helix</keyword>